<evidence type="ECO:0000259" key="1">
    <source>
        <dbReference type="Pfam" id="PF05117"/>
    </source>
</evidence>
<evidence type="ECO:0000259" key="2">
    <source>
        <dbReference type="Pfam" id="PF06877"/>
    </source>
</evidence>
<evidence type="ECO:0000313" key="3">
    <source>
        <dbReference type="EMBL" id="MFC0047910.1"/>
    </source>
</evidence>
<reference evidence="3 4" key="1">
    <citation type="submission" date="2024-09" db="EMBL/GenBank/DDBJ databases">
        <authorList>
            <person name="Sun Q."/>
            <person name="Mori K."/>
        </authorList>
    </citation>
    <scope>NUCLEOTIDE SEQUENCE [LARGE SCALE GENOMIC DNA]</scope>
    <source>
        <strain evidence="3 4">KCTC 23315</strain>
    </source>
</reference>
<accession>A0ABV6BAM6</accession>
<dbReference type="Proteomes" id="UP001589813">
    <property type="component" value="Unassembled WGS sequence"/>
</dbReference>
<dbReference type="Pfam" id="PF05117">
    <property type="entry name" value="DUF695"/>
    <property type="match status" value="1"/>
</dbReference>
<comment type="caution">
    <text evidence="3">The sequence shown here is derived from an EMBL/GenBank/DDBJ whole genome shotgun (WGS) entry which is preliminary data.</text>
</comment>
<dbReference type="InterPro" id="IPR016097">
    <property type="entry name" value="DUF695"/>
</dbReference>
<name>A0ABV6BAM6_9GAMM</name>
<gene>
    <name evidence="3" type="ORF">ACFFJP_06385</name>
</gene>
<proteinExistence type="predicted"/>
<dbReference type="Gene3D" id="3.30.70.970">
    <property type="entry name" value="RraB-like"/>
    <property type="match status" value="1"/>
</dbReference>
<dbReference type="InterPro" id="IPR036701">
    <property type="entry name" value="RraB-like_sf"/>
</dbReference>
<dbReference type="EMBL" id="JBHLXP010000001">
    <property type="protein sequence ID" value="MFC0047910.1"/>
    <property type="molecule type" value="Genomic_DNA"/>
</dbReference>
<keyword evidence="4" id="KW-1185">Reference proteome</keyword>
<sequence length="267" mass="30469">MIAAYEYLCGYFYDQKKEYSVSWDFYQCLVNDKPASIYLNLGLASRVPLAGYPELFYLRIPMCQPREDGLSSQAEFETLNQIENKVVEALTADNKMIYVGRLTSDGCRDLFFYSSSDDIDEEALELSLNDFSEYAWEGGINPDPEWEMYFQLLMPSETQLESIKNRRVCDAMADKGEAFTTLREIMHWAYFATETAASEYAAKAQATGYQVLGTQLQDNDDERYCVQVSNIGIPSHQQIDEYTLPLFMAAAELGGRYDGWESAVKTM</sequence>
<dbReference type="Pfam" id="PF06877">
    <property type="entry name" value="RraB"/>
    <property type="match status" value="1"/>
</dbReference>
<dbReference type="InterPro" id="IPR009671">
    <property type="entry name" value="RraB_dom"/>
</dbReference>
<feature type="domain" description="Regulator of ribonuclease activity B" evidence="2">
    <location>
        <begin position="163"/>
        <end position="261"/>
    </location>
</feature>
<protein>
    <submittedName>
        <fullName evidence="3">DUF695 domain-containing protein</fullName>
    </submittedName>
</protein>
<evidence type="ECO:0000313" key="4">
    <source>
        <dbReference type="Proteomes" id="UP001589813"/>
    </source>
</evidence>
<dbReference type="SUPFAM" id="SSF89946">
    <property type="entry name" value="Hypothetical protein VC0424"/>
    <property type="match status" value="1"/>
</dbReference>
<organism evidence="3 4">
    <name type="scientific">Rheinheimera tilapiae</name>
    <dbReference type="NCBI Taxonomy" id="875043"/>
    <lineage>
        <taxon>Bacteria</taxon>
        <taxon>Pseudomonadati</taxon>
        <taxon>Pseudomonadota</taxon>
        <taxon>Gammaproteobacteria</taxon>
        <taxon>Chromatiales</taxon>
        <taxon>Chromatiaceae</taxon>
        <taxon>Rheinheimera</taxon>
    </lineage>
</organism>
<feature type="domain" description="DUF695" evidence="1">
    <location>
        <begin position="22"/>
        <end position="153"/>
    </location>
</feature>